<protein>
    <recommendedName>
        <fullName evidence="4">phosphoglycolate phosphatase</fullName>
        <ecNumber evidence="4">3.1.3.18</ecNumber>
    </recommendedName>
</protein>
<organism evidence="5 6">
    <name type="scientific">Amaricoccus macauensis</name>
    <dbReference type="NCBI Taxonomy" id="57001"/>
    <lineage>
        <taxon>Bacteria</taxon>
        <taxon>Pseudomonadati</taxon>
        <taxon>Pseudomonadota</taxon>
        <taxon>Alphaproteobacteria</taxon>
        <taxon>Rhodobacterales</taxon>
        <taxon>Paracoccaceae</taxon>
        <taxon>Amaricoccus</taxon>
    </lineage>
</organism>
<dbReference type="GO" id="GO:0006281">
    <property type="term" value="P:DNA repair"/>
    <property type="evidence" value="ECO:0007669"/>
    <property type="project" value="TreeGrafter"/>
</dbReference>
<dbReference type="AlphaFoldDB" id="A0A840SPM5"/>
<dbReference type="PANTHER" id="PTHR43434">
    <property type="entry name" value="PHOSPHOGLYCOLATE PHOSPHATASE"/>
    <property type="match status" value="1"/>
</dbReference>
<dbReference type="InterPro" id="IPR023214">
    <property type="entry name" value="HAD_sf"/>
</dbReference>
<evidence type="ECO:0000256" key="4">
    <source>
        <dbReference type="ARBA" id="ARBA00013078"/>
    </source>
</evidence>
<dbReference type="EC" id="3.1.3.18" evidence="4"/>
<evidence type="ECO:0000256" key="1">
    <source>
        <dbReference type="ARBA" id="ARBA00000830"/>
    </source>
</evidence>
<dbReference type="Pfam" id="PF00702">
    <property type="entry name" value="Hydrolase"/>
    <property type="match status" value="1"/>
</dbReference>
<evidence type="ECO:0000256" key="3">
    <source>
        <dbReference type="ARBA" id="ARBA00006171"/>
    </source>
</evidence>
<evidence type="ECO:0000313" key="5">
    <source>
        <dbReference type="EMBL" id="MBB5221241.1"/>
    </source>
</evidence>
<keyword evidence="6" id="KW-1185">Reference proteome</keyword>
<gene>
    <name evidence="5" type="ORF">HNP73_001162</name>
</gene>
<comment type="similarity">
    <text evidence="3">Belongs to the HAD-like hydrolase superfamily. CbbY/CbbZ/Gph/YieH family.</text>
</comment>
<dbReference type="InterPro" id="IPR036412">
    <property type="entry name" value="HAD-like_sf"/>
</dbReference>
<dbReference type="PANTHER" id="PTHR43434:SF1">
    <property type="entry name" value="PHOSPHOGLYCOLATE PHOSPHATASE"/>
    <property type="match status" value="1"/>
</dbReference>
<comment type="caution">
    <text evidence="5">The sequence shown here is derived from an EMBL/GenBank/DDBJ whole genome shotgun (WGS) entry which is preliminary data.</text>
</comment>
<dbReference type="GO" id="GO:0005829">
    <property type="term" value="C:cytosol"/>
    <property type="evidence" value="ECO:0007669"/>
    <property type="project" value="TreeGrafter"/>
</dbReference>
<dbReference type="Gene3D" id="3.40.50.1000">
    <property type="entry name" value="HAD superfamily/HAD-like"/>
    <property type="match status" value="1"/>
</dbReference>
<sequence length="241" mass="25048">MSAVVDPRTIRGLIFDKDGTLFDFHATWSVWANGLIDRLSGVDPSKAELLAEGLADRLGFDRATRRFLPQSAVIAGTMEVVIDAIRSTLPALEEAPLRRMILASTAAAEQVEVAPLGPLLDRLIAGGMTLGLATNDSEEPARAHLERAGVLGRFAFVAGYDSGHGAKPMPGMLTAFCAATGIAPANCAMIGDSTHDLESGRAAGMTAVAVLTGIATEPDLAPHADVVLPSVEALPGWLGLA</sequence>
<dbReference type="Proteomes" id="UP000549457">
    <property type="component" value="Unassembled WGS sequence"/>
</dbReference>
<proteinExistence type="inferred from homology"/>
<evidence type="ECO:0000313" key="6">
    <source>
        <dbReference type="Proteomes" id="UP000549457"/>
    </source>
</evidence>
<name>A0A840SPM5_9RHOB</name>
<dbReference type="EMBL" id="JACHFM010000001">
    <property type="protein sequence ID" value="MBB5221241.1"/>
    <property type="molecule type" value="Genomic_DNA"/>
</dbReference>
<keyword evidence="5" id="KW-0378">Hydrolase</keyword>
<dbReference type="RefSeq" id="WP_184147632.1">
    <property type="nucleotide sequence ID" value="NZ_JACHFM010000001.1"/>
</dbReference>
<dbReference type="NCBIfam" id="TIGR01549">
    <property type="entry name" value="HAD-SF-IA-v1"/>
    <property type="match status" value="1"/>
</dbReference>
<dbReference type="Gene3D" id="1.10.150.240">
    <property type="entry name" value="Putative phosphatase, domain 2"/>
    <property type="match status" value="1"/>
</dbReference>
<dbReference type="SFLD" id="SFLDG01129">
    <property type="entry name" value="C1.5:_HAD__Beta-PGM__Phosphata"/>
    <property type="match status" value="1"/>
</dbReference>
<dbReference type="InterPro" id="IPR050155">
    <property type="entry name" value="HAD-like_hydrolase_sf"/>
</dbReference>
<comment type="catalytic activity">
    <reaction evidence="1">
        <text>2-phosphoglycolate + H2O = glycolate + phosphate</text>
        <dbReference type="Rhea" id="RHEA:14369"/>
        <dbReference type="ChEBI" id="CHEBI:15377"/>
        <dbReference type="ChEBI" id="CHEBI:29805"/>
        <dbReference type="ChEBI" id="CHEBI:43474"/>
        <dbReference type="ChEBI" id="CHEBI:58033"/>
        <dbReference type="EC" id="3.1.3.18"/>
    </reaction>
</comment>
<dbReference type="CDD" id="cd01427">
    <property type="entry name" value="HAD_like"/>
    <property type="match status" value="1"/>
</dbReference>
<dbReference type="InterPro" id="IPR023198">
    <property type="entry name" value="PGP-like_dom2"/>
</dbReference>
<dbReference type="GO" id="GO:0008967">
    <property type="term" value="F:phosphoglycolate phosphatase activity"/>
    <property type="evidence" value="ECO:0007669"/>
    <property type="project" value="UniProtKB-EC"/>
</dbReference>
<evidence type="ECO:0000256" key="2">
    <source>
        <dbReference type="ARBA" id="ARBA00004818"/>
    </source>
</evidence>
<dbReference type="SFLD" id="SFLDS00003">
    <property type="entry name" value="Haloacid_Dehalogenase"/>
    <property type="match status" value="1"/>
</dbReference>
<comment type="pathway">
    <text evidence="2">Organic acid metabolism; glycolate biosynthesis; glycolate from 2-phosphoglycolate: step 1/1.</text>
</comment>
<dbReference type="InterPro" id="IPR006439">
    <property type="entry name" value="HAD-SF_hydro_IA"/>
</dbReference>
<dbReference type="SUPFAM" id="SSF56784">
    <property type="entry name" value="HAD-like"/>
    <property type="match status" value="1"/>
</dbReference>
<accession>A0A840SPM5</accession>
<reference evidence="5 6" key="1">
    <citation type="submission" date="2020-08" db="EMBL/GenBank/DDBJ databases">
        <title>Genomic Encyclopedia of Type Strains, Phase IV (KMG-IV): sequencing the most valuable type-strain genomes for metagenomic binning, comparative biology and taxonomic classification.</title>
        <authorList>
            <person name="Goeker M."/>
        </authorList>
    </citation>
    <scope>NUCLEOTIDE SEQUENCE [LARGE SCALE GENOMIC DNA]</scope>
    <source>
        <strain evidence="5 6">DSM 101730</strain>
    </source>
</reference>